<evidence type="ECO:0000256" key="8">
    <source>
        <dbReference type="ARBA" id="ARBA00023136"/>
    </source>
</evidence>
<keyword evidence="7 11" id="KW-0406">Ion transport</keyword>
<dbReference type="EMBL" id="MBFS01003838">
    <property type="protein sequence ID" value="PVU84723.1"/>
    <property type="molecule type" value="Genomic_DNA"/>
</dbReference>
<evidence type="ECO:0000256" key="9">
    <source>
        <dbReference type="ARBA" id="ARBA00045519"/>
    </source>
</evidence>
<feature type="domain" description="V-ATPase proteolipid subunit C-like" evidence="12">
    <location>
        <begin position="19"/>
        <end position="77"/>
    </location>
</feature>
<dbReference type="Gene3D" id="1.20.120.610">
    <property type="entry name" value="lithium bound rotor ring of v- atpase"/>
    <property type="match status" value="1"/>
</dbReference>
<evidence type="ECO:0000256" key="11">
    <source>
        <dbReference type="RuleBase" id="RU363060"/>
    </source>
</evidence>
<dbReference type="PRINTS" id="PR00122">
    <property type="entry name" value="VACATPASE"/>
</dbReference>
<gene>
    <name evidence="13" type="ORF">BB560_007287</name>
</gene>
<dbReference type="InterPro" id="IPR011555">
    <property type="entry name" value="ATPase_proteolipid_su_C_euk"/>
</dbReference>
<protein>
    <recommendedName>
        <fullName evidence="11">V-type proton ATPase proteolipid subunit</fullName>
    </recommendedName>
</protein>
<keyword evidence="8 11" id="KW-0472">Membrane</keyword>
<evidence type="ECO:0000259" key="12">
    <source>
        <dbReference type="Pfam" id="PF00137"/>
    </source>
</evidence>
<name>A0A2T9XXD3_9FUNG</name>
<comment type="subunit">
    <text evidence="10 11">V-ATPase is a heteromultimeric enzyme composed of a peripheral catalytic V1 complex (components A to H) attached to an integral membrane V0 proton pore complex (components: a, c, c', c'', d, e, f and VOA1). The decameric c-ring forms the proton-conducting pore, and is composed of eight proteolipid subunits c, one subunit c' and one subunit c''.</text>
</comment>
<evidence type="ECO:0000256" key="2">
    <source>
        <dbReference type="ARBA" id="ARBA00007296"/>
    </source>
</evidence>
<evidence type="ECO:0000256" key="10">
    <source>
        <dbReference type="ARBA" id="ARBA00046480"/>
    </source>
</evidence>
<comment type="subcellular location">
    <subcellularLocation>
        <location evidence="1 11">Vacuole membrane</location>
        <topology evidence="1 11">Multi-pass membrane protein</topology>
    </subcellularLocation>
</comment>
<evidence type="ECO:0000313" key="14">
    <source>
        <dbReference type="Proteomes" id="UP000245609"/>
    </source>
</evidence>
<dbReference type="SUPFAM" id="SSF81333">
    <property type="entry name" value="F1F0 ATP synthase subunit C"/>
    <property type="match status" value="1"/>
</dbReference>
<dbReference type="NCBIfam" id="TIGR01100">
    <property type="entry name" value="V_ATP_synt_C"/>
    <property type="match status" value="1"/>
</dbReference>
<dbReference type="GO" id="GO:0033179">
    <property type="term" value="C:proton-transporting V-type ATPase, V0 domain"/>
    <property type="evidence" value="ECO:0007669"/>
    <property type="project" value="InterPro"/>
</dbReference>
<keyword evidence="4 11" id="KW-0812">Transmembrane</keyword>
<evidence type="ECO:0000256" key="3">
    <source>
        <dbReference type="ARBA" id="ARBA00022448"/>
    </source>
</evidence>
<dbReference type="InterPro" id="IPR002379">
    <property type="entry name" value="ATPase_proteolipid_c-like_dom"/>
</dbReference>
<dbReference type="AlphaFoldDB" id="A0A2T9XXD3"/>
<sequence length="164" mass="16731">MDAAKDYCPVYSPFFGFAGVSSAMIFTSIGAAYGTAKAGIGIAGAGTFKPHLIMKSLIPVVMAGIIAVYGLVSAVLIAGSMNPAEGYSLFSGLVHLGSGLCVGLTGLASGWTVGILGDTGVRSVAKEPKMFVILVLMLIFAEVLGLYGLIICLIMNTKVSNNCG</sequence>
<evidence type="ECO:0000256" key="1">
    <source>
        <dbReference type="ARBA" id="ARBA00004128"/>
    </source>
</evidence>
<dbReference type="GO" id="GO:0005774">
    <property type="term" value="C:vacuolar membrane"/>
    <property type="evidence" value="ECO:0007669"/>
    <property type="project" value="UniProtKB-SubCell"/>
</dbReference>
<comment type="function">
    <text evidence="11">Proton-conducting pore forming of the V0 complex of vacuolar(H+)-ATPase (V-ATPase), a multisubunit enzyme composed of a peripheral complex (V1) that hydrolyzes ATP and a membrane integral complex (V0) that translocates protons. V-ATPase is responsible for acidifying and maintaining the pH of intracellular compartments.</text>
</comment>
<dbReference type="CDD" id="cd18176">
    <property type="entry name" value="ATP-synt_Vo_c_ATP6C_rpt2"/>
    <property type="match status" value="1"/>
</dbReference>
<comment type="caution">
    <text evidence="13">The sequence shown here is derived from an EMBL/GenBank/DDBJ whole genome shotgun (WGS) entry which is preliminary data.</text>
</comment>
<dbReference type="InterPro" id="IPR000245">
    <property type="entry name" value="ATPase_proteolipid_csu"/>
</dbReference>
<feature type="transmembrane region" description="Helical" evidence="11">
    <location>
        <begin position="130"/>
        <end position="156"/>
    </location>
</feature>
<comment type="function">
    <text evidence="9">Proton-conducting pore forming subunit of the V0 complex of vacuolar(H+)-ATPase (V-ATPase), a multisubunit enzyme composed of a peripheral complex (V1) that hydrolyzes ATP and a membrane integral complex (V0) that translocates protons. V-ATPase is responsible for acidifying and maintaining the pH of intracellular compartments.</text>
</comment>
<keyword evidence="14" id="KW-1185">Reference proteome</keyword>
<feature type="transmembrane region" description="Helical" evidence="11">
    <location>
        <begin position="14"/>
        <end position="36"/>
    </location>
</feature>
<comment type="similarity">
    <text evidence="2 11">Belongs to the V-ATPase proteolipid subunit family.</text>
</comment>
<feature type="domain" description="V-ATPase proteolipid subunit C-like" evidence="12">
    <location>
        <begin position="96"/>
        <end position="155"/>
    </location>
</feature>
<dbReference type="PANTHER" id="PTHR10263">
    <property type="entry name" value="V-TYPE PROTON ATPASE PROTEOLIPID SUBUNIT"/>
    <property type="match status" value="1"/>
</dbReference>
<dbReference type="OrthoDB" id="1744869at2759"/>
<dbReference type="CDD" id="cd18175">
    <property type="entry name" value="ATP-synt_Vo_c_ATP6C_rpt1"/>
    <property type="match status" value="1"/>
</dbReference>
<evidence type="ECO:0000313" key="13">
    <source>
        <dbReference type="EMBL" id="PVU84723.1"/>
    </source>
</evidence>
<dbReference type="InterPro" id="IPR035921">
    <property type="entry name" value="F/V-ATP_Csub_sf"/>
</dbReference>
<dbReference type="FunFam" id="1.20.120.610:FF:000001">
    <property type="entry name" value="V-type proton ATPase proteolipid subunit"/>
    <property type="match status" value="1"/>
</dbReference>
<evidence type="ECO:0000256" key="7">
    <source>
        <dbReference type="ARBA" id="ARBA00023065"/>
    </source>
</evidence>
<keyword evidence="6 11" id="KW-1133">Transmembrane helix</keyword>
<organism evidence="13 14">
    <name type="scientific">Smittium megazygosporum</name>
    <dbReference type="NCBI Taxonomy" id="133381"/>
    <lineage>
        <taxon>Eukaryota</taxon>
        <taxon>Fungi</taxon>
        <taxon>Fungi incertae sedis</taxon>
        <taxon>Zoopagomycota</taxon>
        <taxon>Kickxellomycotina</taxon>
        <taxon>Harpellomycetes</taxon>
        <taxon>Harpellales</taxon>
        <taxon>Legeriomycetaceae</taxon>
        <taxon>Smittium</taxon>
    </lineage>
</organism>
<keyword evidence="5 11" id="KW-0375">Hydrogen ion transport</keyword>
<reference evidence="13 14" key="1">
    <citation type="journal article" date="2018" name="MBio">
        <title>Comparative Genomics Reveals the Core Gene Toolbox for the Fungus-Insect Symbiosis.</title>
        <authorList>
            <person name="Wang Y."/>
            <person name="Stata M."/>
            <person name="Wang W."/>
            <person name="Stajich J.E."/>
            <person name="White M.M."/>
            <person name="Moncalvo J.M."/>
        </authorList>
    </citation>
    <scope>NUCLEOTIDE SEQUENCE [LARGE SCALE GENOMIC DNA]</scope>
    <source>
        <strain evidence="13 14">SC-DP-2</strain>
    </source>
</reference>
<feature type="transmembrane region" description="Helical" evidence="11">
    <location>
        <begin position="93"/>
        <end position="118"/>
    </location>
</feature>
<evidence type="ECO:0000256" key="5">
    <source>
        <dbReference type="ARBA" id="ARBA00022781"/>
    </source>
</evidence>
<dbReference type="STRING" id="133381.A0A2T9XXD3"/>
<keyword evidence="3 11" id="KW-0813">Transport</keyword>
<evidence type="ECO:0000256" key="4">
    <source>
        <dbReference type="ARBA" id="ARBA00022692"/>
    </source>
</evidence>
<dbReference type="GO" id="GO:0046961">
    <property type="term" value="F:proton-transporting ATPase activity, rotational mechanism"/>
    <property type="evidence" value="ECO:0007669"/>
    <property type="project" value="InterPro"/>
</dbReference>
<keyword evidence="11" id="KW-0926">Vacuole</keyword>
<feature type="transmembrane region" description="Helical" evidence="11">
    <location>
        <begin position="57"/>
        <end position="81"/>
    </location>
</feature>
<dbReference type="Proteomes" id="UP000245609">
    <property type="component" value="Unassembled WGS sequence"/>
</dbReference>
<proteinExistence type="inferred from homology"/>
<dbReference type="Pfam" id="PF00137">
    <property type="entry name" value="ATP-synt_C"/>
    <property type="match status" value="2"/>
</dbReference>
<accession>A0A2T9XXD3</accession>
<evidence type="ECO:0000256" key="6">
    <source>
        <dbReference type="ARBA" id="ARBA00022989"/>
    </source>
</evidence>